<reference evidence="1" key="1">
    <citation type="submission" date="2015-12" db="EMBL/GenBank/DDBJ databases">
        <title>Gene expression during late stages of embryo sac development: a critical building block for successful pollen-pistil interactions.</title>
        <authorList>
            <person name="Liu Y."/>
            <person name="Joly V."/>
            <person name="Sabar M."/>
            <person name="Matton D.P."/>
        </authorList>
    </citation>
    <scope>NUCLEOTIDE SEQUENCE</scope>
</reference>
<sequence>MYYEYTKTEYQCLLLLQTDILLRVIYPRAQLWCYLVLFGANEVLCAKVCYAERLKYCSSSVLAIIFSYYLSSASTIDTRNCPMPINVKLNQHHRRWKDGLNE</sequence>
<dbReference type="EMBL" id="GEDG01034990">
    <property type="protein sequence ID" value="JAP09448.1"/>
    <property type="molecule type" value="Transcribed_RNA"/>
</dbReference>
<dbReference type="AlphaFoldDB" id="A0A0V0GN86"/>
<name>A0A0V0GN86_SOLCH</name>
<protein>
    <submittedName>
        <fullName evidence="1">Putative ovule protein</fullName>
    </submittedName>
</protein>
<evidence type="ECO:0000313" key="1">
    <source>
        <dbReference type="EMBL" id="JAP09448.1"/>
    </source>
</evidence>
<organism evidence="1">
    <name type="scientific">Solanum chacoense</name>
    <name type="common">Chaco potato</name>
    <dbReference type="NCBI Taxonomy" id="4108"/>
    <lineage>
        <taxon>Eukaryota</taxon>
        <taxon>Viridiplantae</taxon>
        <taxon>Streptophyta</taxon>
        <taxon>Embryophyta</taxon>
        <taxon>Tracheophyta</taxon>
        <taxon>Spermatophyta</taxon>
        <taxon>Magnoliopsida</taxon>
        <taxon>eudicotyledons</taxon>
        <taxon>Gunneridae</taxon>
        <taxon>Pentapetalae</taxon>
        <taxon>asterids</taxon>
        <taxon>lamiids</taxon>
        <taxon>Solanales</taxon>
        <taxon>Solanaceae</taxon>
        <taxon>Solanoideae</taxon>
        <taxon>Solaneae</taxon>
        <taxon>Solanum</taxon>
    </lineage>
</organism>
<proteinExistence type="predicted"/>
<accession>A0A0V0GN86</accession>